<dbReference type="SUPFAM" id="SSF50630">
    <property type="entry name" value="Acid proteases"/>
    <property type="match status" value="1"/>
</dbReference>
<dbReference type="EMBL" id="NBNE01000819">
    <property type="protein sequence ID" value="OWZ17067.1"/>
    <property type="molecule type" value="Genomic_DNA"/>
</dbReference>
<dbReference type="GO" id="GO:0006508">
    <property type="term" value="P:proteolysis"/>
    <property type="evidence" value="ECO:0007669"/>
    <property type="project" value="UniProtKB-KW"/>
</dbReference>
<feature type="region of interest" description="Disordered" evidence="1">
    <location>
        <begin position="279"/>
        <end position="322"/>
    </location>
</feature>
<feature type="compositionally biased region" description="Low complexity" evidence="1">
    <location>
        <begin position="225"/>
        <end position="234"/>
    </location>
</feature>
<evidence type="ECO:0000256" key="1">
    <source>
        <dbReference type="SAM" id="MobiDB-lite"/>
    </source>
</evidence>
<feature type="compositionally biased region" description="Basic and acidic residues" evidence="1">
    <location>
        <begin position="375"/>
        <end position="392"/>
    </location>
</feature>
<evidence type="ECO:0000313" key="2">
    <source>
        <dbReference type="EMBL" id="OWZ17067.1"/>
    </source>
</evidence>
<feature type="region of interest" description="Disordered" evidence="1">
    <location>
        <begin position="345"/>
        <end position="393"/>
    </location>
</feature>
<gene>
    <name evidence="2" type="ORF">PHMEG_0009037</name>
</gene>
<keyword evidence="2" id="KW-0645">Protease</keyword>
<reference evidence="3" key="1">
    <citation type="submission" date="2017-03" db="EMBL/GenBank/DDBJ databases">
        <title>Phytopthora megakarya and P. palmivora, two closely related causual agents of cacao black pod achieved similar genome size and gene model numbers by different mechanisms.</title>
        <authorList>
            <person name="Ali S."/>
            <person name="Shao J."/>
            <person name="Larry D.J."/>
            <person name="Kronmiller B."/>
            <person name="Shen D."/>
            <person name="Strem M.D."/>
            <person name="Melnick R.L."/>
            <person name="Guiltinan M.J."/>
            <person name="Tyler B.M."/>
            <person name="Meinhardt L.W."/>
            <person name="Bailey B.A."/>
        </authorList>
    </citation>
    <scope>NUCLEOTIDE SEQUENCE [LARGE SCALE GENOMIC DNA]</scope>
    <source>
        <strain evidence="3">zdho120</strain>
    </source>
</reference>
<comment type="caution">
    <text evidence="2">The sequence shown here is derived from an EMBL/GenBank/DDBJ whole genome shotgun (WGS) entry which is preliminary data.</text>
</comment>
<dbReference type="InterPro" id="IPR021109">
    <property type="entry name" value="Peptidase_aspartic_dom_sf"/>
</dbReference>
<dbReference type="Gene3D" id="2.40.70.10">
    <property type="entry name" value="Acid Proteases"/>
    <property type="match status" value="1"/>
</dbReference>
<protein>
    <submittedName>
        <fullName evidence="2">Eukaryotic/viral aspartic protease</fullName>
    </submittedName>
</protein>
<dbReference type="AlphaFoldDB" id="A0A225WJ73"/>
<accession>A0A225WJ73</accession>
<dbReference type="Proteomes" id="UP000198211">
    <property type="component" value="Unassembled WGS sequence"/>
</dbReference>
<feature type="compositionally biased region" description="Basic and acidic residues" evidence="1">
    <location>
        <begin position="302"/>
        <end position="322"/>
    </location>
</feature>
<dbReference type="OrthoDB" id="128724at2759"/>
<feature type="region of interest" description="Disordered" evidence="1">
    <location>
        <begin position="1"/>
        <end position="32"/>
    </location>
</feature>
<sequence length="894" mass="100245">MESVGTPDLHSGEYNPDDLGIPSSSGHTSGRGAVATAAIGSRGSSLLPRVRISAISDLKEFTGKDMDEDRSRAWIGMVKSAFQRDQATEEEKCLTFADLMVGPAKNWNRQLSRTTKTKWANLLERFHIVVWYYHARKRSEETPLDYLHRLNVAAYELNSKSRTGTQKCVGNMRIITSRRCPKLADRLTLLRLADVDVLEEVLRARERAKSRQRRSAFGSKYRQKAPASAPAAPARVMVRAIQAQDPSSESERVSGSDGSDSEGDLRRIFLAVAEEKLIGTGAPRKTQIQHGPERKPRKRIPERRPPGDRDHQDRDRCSHCESRKHTDLDCWKRLTCEKSPNGSLSVRVSGMRGRSRDRGMSHGGILQPDTQMVRSDSRRRAVPRTTREDVKLGRSPGWNPVRAERSRYYIYAYVNKATTDRDLKRGESRGYWKCHAPGKWFRQVKISGRTIQERAILLLDTDAEVSILDTTFARKVGCHFDSSQRQECVGIGDNVYTTEERTRINITLVGYLVYFFDIWIGDISGQNAILGTDFMVPAGVRMDLADGSMRLPDEVGIPLNGRKRLYSEKVRSVILERNLRISVGRSEETVARIILSPTEKLWVARGERWIPTVTEGPGRIRYRVISNTGEEILRLDHRLNVGMILDQDKYPDPQGSCPSGLAATENGRIWHWNRRWILDQSLQNLRMTLQSRKYNDQRIPHHDRYFAGQKPLTSTEIEQTRSRAGIANAAQIEATFLNPERSHLSTPPTNPDADRYRSGDAGGGGTIEGMPDQATDRTGTKDIEPKTGNPNCQTRIKLESGEYFGVNSRIHPTEGVGLRDPSAEGAAATPPLQDAEYDGEIYYHESGDLPAEDLEGNLALLPETPISTTAKVSIEDLQVGGSGSATPEEIEKLR</sequence>
<feature type="compositionally biased region" description="Basic and acidic residues" evidence="1">
    <location>
        <begin position="774"/>
        <end position="785"/>
    </location>
</feature>
<name>A0A225WJ73_9STRA</name>
<feature type="region of interest" description="Disordered" evidence="1">
    <location>
        <begin position="212"/>
        <end position="264"/>
    </location>
</feature>
<evidence type="ECO:0000313" key="3">
    <source>
        <dbReference type="Proteomes" id="UP000198211"/>
    </source>
</evidence>
<organism evidence="2 3">
    <name type="scientific">Phytophthora megakarya</name>
    <dbReference type="NCBI Taxonomy" id="4795"/>
    <lineage>
        <taxon>Eukaryota</taxon>
        <taxon>Sar</taxon>
        <taxon>Stramenopiles</taxon>
        <taxon>Oomycota</taxon>
        <taxon>Peronosporomycetes</taxon>
        <taxon>Peronosporales</taxon>
        <taxon>Peronosporaceae</taxon>
        <taxon>Phytophthora</taxon>
    </lineage>
</organism>
<proteinExistence type="predicted"/>
<feature type="region of interest" description="Disordered" evidence="1">
    <location>
        <begin position="739"/>
        <end position="792"/>
    </location>
</feature>
<keyword evidence="2" id="KW-0378">Hydrolase</keyword>
<dbReference type="GO" id="GO:0008233">
    <property type="term" value="F:peptidase activity"/>
    <property type="evidence" value="ECO:0007669"/>
    <property type="project" value="UniProtKB-KW"/>
</dbReference>
<keyword evidence="3" id="KW-1185">Reference proteome</keyword>